<reference evidence="1" key="1">
    <citation type="submission" date="2022-11" db="EMBL/GenBank/DDBJ databases">
        <authorList>
            <person name="Hyden B.L."/>
            <person name="Feng K."/>
            <person name="Yates T."/>
            <person name="Jawdy S."/>
            <person name="Smart L.B."/>
            <person name="Muchero W."/>
        </authorList>
    </citation>
    <scope>NUCLEOTIDE SEQUENCE</scope>
    <source>
        <tissue evidence="1">Shoot tip</tissue>
    </source>
</reference>
<proteinExistence type="predicted"/>
<keyword evidence="2" id="KW-1185">Reference proteome</keyword>
<protein>
    <submittedName>
        <fullName evidence="1">Uncharacterized protein</fullName>
    </submittedName>
</protein>
<sequence>MAAAGGRASRSLKKAVVKHPAYASWGSVVNAQVKAKLTPSSKCNLGKFLGIRDPPASDVSLTHHQVHEAQQSSEPWHEERCSFGGEVKVHVGRQRESWSVRDR</sequence>
<organism evidence="1 2">
    <name type="scientific">Salix koriyanagi</name>
    <dbReference type="NCBI Taxonomy" id="2511006"/>
    <lineage>
        <taxon>Eukaryota</taxon>
        <taxon>Viridiplantae</taxon>
        <taxon>Streptophyta</taxon>
        <taxon>Embryophyta</taxon>
        <taxon>Tracheophyta</taxon>
        <taxon>Spermatophyta</taxon>
        <taxon>Magnoliopsida</taxon>
        <taxon>eudicotyledons</taxon>
        <taxon>Gunneridae</taxon>
        <taxon>Pentapetalae</taxon>
        <taxon>rosids</taxon>
        <taxon>fabids</taxon>
        <taxon>Malpighiales</taxon>
        <taxon>Salicaceae</taxon>
        <taxon>Saliceae</taxon>
        <taxon>Salix</taxon>
    </lineage>
</organism>
<accession>A0A9Q0P6S7</accession>
<dbReference type="Proteomes" id="UP001151752">
    <property type="component" value="Chromosome 5"/>
</dbReference>
<comment type="caution">
    <text evidence="1">The sequence shown here is derived from an EMBL/GenBank/DDBJ whole genome shotgun (WGS) entry which is preliminary data.</text>
</comment>
<dbReference type="EMBL" id="JAPFFM010000020">
    <property type="protein sequence ID" value="KAJ6682591.1"/>
    <property type="molecule type" value="Genomic_DNA"/>
</dbReference>
<dbReference type="AlphaFoldDB" id="A0A9Q0P6S7"/>
<name>A0A9Q0P6S7_9ROSI</name>
<evidence type="ECO:0000313" key="1">
    <source>
        <dbReference type="EMBL" id="KAJ6682591.1"/>
    </source>
</evidence>
<evidence type="ECO:0000313" key="2">
    <source>
        <dbReference type="Proteomes" id="UP001151752"/>
    </source>
</evidence>
<reference evidence="1" key="2">
    <citation type="journal article" date="2023" name="Int. J. Mol. Sci.">
        <title>De Novo Assembly and Annotation of 11 Diverse Shrub Willow (Salix) Genomes Reveals Novel Gene Organization in Sex-Linked Regions.</title>
        <authorList>
            <person name="Hyden B."/>
            <person name="Feng K."/>
            <person name="Yates T.B."/>
            <person name="Jawdy S."/>
            <person name="Cereghino C."/>
            <person name="Smart L.B."/>
            <person name="Muchero W."/>
        </authorList>
    </citation>
    <scope>NUCLEOTIDE SEQUENCE</scope>
    <source>
        <tissue evidence="1">Shoot tip</tissue>
    </source>
</reference>
<gene>
    <name evidence="1" type="ORF">OIU74_020764</name>
</gene>